<evidence type="ECO:0000256" key="2">
    <source>
        <dbReference type="ARBA" id="ARBA00022840"/>
    </source>
</evidence>
<keyword evidence="6" id="KW-0804">Transcription</keyword>
<dbReference type="GO" id="GO:0006355">
    <property type="term" value="P:regulation of DNA-templated transcription"/>
    <property type="evidence" value="ECO:0007669"/>
    <property type="project" value="InterPro"/>
</dbReference>
<dbReference type="FunFam" id="1.10.8.60:FF:000014">
    <property type="entry name" value="DNA-binding transcriptional regulator NtrC"/>
    <property type="match status" value="1"/>
</dbReference>
<keyword evidence="1" id="KW-0547">Nucleotide-binding</keyword>
<dbReference type="PROSITE" id="PS50045">
    <property type="entry name" value="SIGMA54_INTERACT_4"/>
    <property type="match status" value="1"/>
</dbReference>
<dbReference type="InterPro" id="IPR002078">
    <property type="entry name" value="Sigma_54_int"/>
</dbReference>
<evidence type="ECO:0000313" key="9">
    <source>
        <dbReference type="EMBL" id="SIT27133.1"/>
    </source>
</evidence>
<dbReference type="PANTHER" id="PTHR32071">
    <property type="entry name" value="TRANSCRIPTIONAL REGULATORY PROTEIN"/>
    <property type="match status" value="1"/>
</dbReference>
<reference evidence="10" key="1">
    <citation type="submission" date="2017-01" db="EMBL/GenBank/DDBJ databases">
        <authorList>
            <person name="Varghese N."/>
            <person name="Submissions S."/>
        </authorList>
    </citation>
    <scope>NUCLEOTIDE SEQUENCE [LARGE SCALE GENOMIC DNA]</scope>
    <source>
        <strain evidence="10">DSM 21054</strain>
    </source>
</reference>
<dbReference type="FunFam" id="3.40.50.300:FF:000006">
    <property type="entry name" value="DNA-binding transcriptional regulator NtrC"/>
    <property type="match status" value="1"/>
</dbReference>
<organism evidence="9 10">
    <name type="scientific">Filimonas lacunae</name>
    <dbReference type="NCBI Taxonomy" id="477680"/>
    <lineage>
        <taxon>Bacteria</taxon>
        <taxon>Pseudomonadati</taxon>
        <taxon>Bacteroidota</taxon>
        <taxon>Chitinophagia</taxon>
        <taxon>Chitinophagales</taxon>
        <taxon>Chitinophagaceae</taxon>
        <taxon>Filimonas</taxon>
    </lineage>
</organism>
<dbReference type="InterPro" id="IPR027417">
    <property type="entry name" value="P-loop_NTPase"/>
</dbReference>
<gene>
    <name evidence="9" type="ORF">SAMN05421788_107149</name>
</gene>
<dbReference type="InterPro" id="IPR003593">
    <property type="entry name" value="AAA+_ATPase"/>
</dbReference>
<dbReference type="PROSITE" id="PS00688">
    <property type="entry name" value="SIGMA54_INTERACT_3"/>
    <property type="match status" value="1"/>
</dbReference>
<keyword evidence="5" id="KW-0010">Activator</keyword>
<dbReference type="OrthoDB" id="9782110at2"/>
<dbReference type="Gene3D" id="1.10.8.60">
    <property type="match status" value="1"/>
</dbReference>
<evidence type="ECO:0000313" key="10">
    <source>
        <dbReference type="Proteomes" id="UP000186917"/>
    </source>
</evidence>
<evidence type="ECO:0000256" key="4">
    <source>
        <dbReference type="ARBA" id="ARBA00023125"/>
    </source>
</evidence>
<dbReference type="InterPro" id="IPR009057">
    <property type="entry name" value="Homeodomain-like_sf"/>
</dbReference>
<name>A0A173MG81_9BACT</name>
<sequence length="553" mass="62554">MEKGLTARNPDAALRHSRLLLLEQLQQREKEQSILLHVGSKIANARERSDLWDIITVQLLNLLGAQYYTLCLINEDGVTHTPYLHSQEKSIRTRAKDSPIVHAGHPIEDGIFNVALASNEPVIFDLEMLMKVKNIPPYIINWYNSDIREMMVVKICNGKEARGVLYLYAQEHGSFTVDKFNLLLGIADQLGTGICNIRALETIQQQLEAINKYKQQLEQENLYLQEEQKLSSRFSEMIGSSAEMQKVCRLLSQVAMADSTILILGETGTGKELIARAIHHASARRNKLMIKVNCAALPANLIESELFGHEKGSFTGALEKRVGKFELANNSSLFLDEIGELPLELQAKLLRVLQEKEIERIGGKGTIKVNVRIIVATNRNLEKEVQAGRFRSDLYYRLNVVPITLPPLRKRKEDIPALVSHFIERYAQNAGKKINNISHKAMEMLMGYDWPGNIRELEHLIERTVLLTNTSSIKEVLLPAGAKKAGTYHEEEFVVKPLDEMEREYILKVIKHCKGRISGPNGAAVKLNMPSTTLTSKMQRLGIKKEHFVQEEE</sequence>
<dbReference type="InterPro" id="IPR025944">
    <property type="entry name" value="Sigma_54_int_dom_CS"/>
</dbReference>
<keyword evidence="10" id="KW-1185">Reference proteome</keyword>
<dbReference type="PROSITE" id="PS00675">
    <property type="entry name" value="SIGMA54_INTERACT_1"/>
    <property type="match status" value="1"/>
</dbReference>
<dbReference type="InterPro" id="IPR029016">
    <property type="entry name" value="GAF-like_dom_sf"/>
</dbReference>
<evidence type="ECO:0000256" key="7">
    <source>
        <dbReference type="SAM" id="Coils"/>
    </source>
</evidence>
<dbReference type="SMART" id="SM00065">
    <property type="entry name" value="GAF"/>
    <property type="match status" value="1"/>
</dbReference>
<dbReference type="Gene3D" id="3.40.50.300">
    <property type="entry name" value="P-loop containing nucleotide triphosphate hydrolases"/>
    <property type="match status" value="1"/>
</dbReference>
<evidence type="ECO:0000256" key="1">
    <source>
        <dbReference type="ARBA" id="ARBA00022741"/>
    </source>
</evidence>
<dbReference type="RefSeq" id="WP_076380743.1">
    <property type="nucleotide sequence ID" value="NZ_AP017422.1"/>
</dbReference>
<dbReference type="GO" id="GO:0005524">
    <property type="term" value="F:ATP binding"/>
    <property type="evidence" value="ECO:0007669"/>
    <property type="project" value="UniProtKB-KW"/>
</dbReference>
<dbReference type="Gene3D" id="3.30.450.40">
    <property type="match status" value="1"/>
</dbReference>
<keyword evidence="3" id="KW-0805">Transcription regulation</keyword>
<dbReference type="Pfam" id="PF25601">
    <property type="entry name" value="AAA_lid_14"/>
    <property type="match status" value="1"/>
</dbReference>
<proteinExistence type="predicted"/>
<feature type="coiled-coil region" evidence="7">
    <location>
        <begin position="200"/>
        <end position="230"/>
    </location>
</feature>
<keyword evidence="7" id="KW-0175">Coiled coil</keyword>
<evidence type="ECO:0000259" key="8">
    <source>
        <dbReference type="PROSITE" id="PS50045"/>
    </source>
</evidence>
<dbReference type="AlphaFoldDB" id="A0A173MG81"/>
<feature type="domain" description="Sigma-54 factor interaction" evidence="8">
    <location>
        <begin position="237"/>
        <end position="466"/>
    </location>
</feature>
<keyword evidence="4 9" id="KW-0238">DNA-binding</keyword>
<dbReference type="Pfam" id="PF01590">
    <property type="entry name" value="GAF"/>
    <property type="match status" value="1"/>
</dbReference>
<dbReference type="InterPro" id="IPR025662">
    <property type="entry name" value="Sigma_54_int_dom_ATP-bd_1"/>
</dbReference>
<dbReference type="SUPFAM" id="SSF46689">
    <property type="entry name" value="Homeodomain-like"/>
    <property type="match status" value="1"/>
</dbReference>
<dbReference type="SUPFAM" id="SSF55781">
    <property type="entry name" value="GAF domain-like"/>
    <property type="match status" value="1"/>
</dbReference>
<dbReference type="Proteomes" id="UP000186917">
    <property type="component" value="Unassembled WGS sequence"/>
</dbReference>
<protein>
    <submittedName>
        <fullName evidence="9">Transcriptional regulator containing GAF, AAA-type ATPase, and DNA-binding Fis domains</fullName>
    </submittedName>
</protein>
<dbReference type="GO" id="GO:0003677">
    <property type="term" value="F:DNA binding"/>
    <property type="evidence" value="ECO:0007669"/>
    <property type="project" value="UniProtKB-KW"/>
</dbReference>
<evidence type="ECO:0000256" key="3">
    <source>
        <dbReference type="ARBA" id="ARBA00023015"/>
    </source>
</evidence>
<dbReference type="SUPFAM" id="SSF52540">
    <property type="entry name" value="P-loop containing nucleoside triphosphate hydrolases"/>
    <property type="match status" value="1"/>
</dbReference>
<dbReference type="Gene3D" id="1.10.10.60">
    <property type="entry name" value="Homeodomain-like"/>
    <property type="match status" value="1"/>
</dbReference>
<evidence type="ECO:0000256" key="5">
    <source>
        <dbReference type="ARBA" id="ARBA00023159"/>
    </source>
</evidence>
<dbReference type="SMART" id="SM00382">
    <property type="entry name" value="AAA"/>
    <property type="match status" value="1"/>
</dbReference>
<dbReference type="InterPro" id="IPR003018">
    <property type="entry name" value="GAF"/>
</dbReference>
<dbReference type="EMBL" id="FTOR01000007">
    <property type="protein sequence ID" value="SIT27133.1"/>
    <property type="molecule type" value="Genomic_DNA"/>
</dbReference>
<accession>A0A173MG81</accession>
<keyword evidence="2" id="KW-0067">ATP-binding</keyword>
<dbReference type="PANTHER" id="PTHR32071:SF57">
    <property type="entry name" value="C4-DICARBOXYLATE TRANSPORT TRANSCRIPTIONAL REGULATORY PROTEIN DCTD"/>
    <property type="match status" value="1"/>
</dbReference>
<dbReference type="InterPro" id="IPR058031">
    <property type="entry name" value="AAA_lid_NorR"/>
</dbReference>
<dbReference type="Pfam" id="PF00158">
    <property type="entry name" value="Sigma54_activat"/>
    <property type="match status" value="1"/>
</dbReference>
<dbReference type="STRING" id="477680.SAMN05421788_107149"/>
<dbReference type="KEGG" id="fln:FLA_2506"/>
<dbReference type="CDD" id="cd00009">
    <property type="entry name" value="AAA"/>
    <property type="match status" value="1"/>
</dbReference>
<evidence type="ECO:0000256" key="6">
    <source>
        <dbReference type="ARBA" id="ARBA00023163"/>
    </source>
</evidence>